<protein>
    <submittedName>
        <fullName evidence="2">Uncharacterized protein</fullName>
    </submittedName>
</protein>
<feature type="transmembrane region" description="Helical" evidence="1">
    <location>
        <begin position="33"/>
        <end position="55"/>
    </location>
</feature>
<comment type="caution">
    <text evidence="2">The sequence shown here is derived from an EMBL/GenBank/DDBJ whole genome shotgun (WGS) entry which is preliminary data.</text>
</comment>
<proteinExistence type="predicted"/>
<reference evidence="2 3" key="1">
    <citation type="journal article" date="2013" name="Nat. Genet.">
        <title>The genome of the hydatid tapeworm Echinococcus granulosus.</title>
        <authorList>
            <person name="Zheng H."/>
            <person name="Zhang W."/>
            <person name="Zhang L."/>
            <person name="Zhang Z."/>
            <person name="Li J."/>
            <person name="Lu G."/>
            <person name="Zhu Y."/>
            <person name="Wang Y."/>
            <person name="Huang Y."/>
            <person name="Liu J."/>
            <person name="Kang H."/>
            <person name="Chen J."/>
            <person name="Wang L."/>
            <person name="Chen A."/>
            <person name="Yu S."/>
            <person name="Gao Z."/>
            <person name="Jin L."/>
            <person name="Gu W."/>
            <person name="Wang Z."/>
            <person name="Zhao L."/>
            <person name="Shi B."/>
            <person name="Wen H."/>
            <person name="Lin R."/>
            <person name="Jones M.K."/>
            <person name="Brejova B."/>
            <person name="Vinar T."/>
            <person name="Zhao G."/>
            <person name="McManus D.P."/>
            <person name="Chen Z."/>
            <person name="Zhou Y."/>
            <person name="Wang S."/>
        </authorList>
    </citation>
    <scope>NUCLEOTIDE SEQUENCE [LARGE SCALE GENOMIC DNA]</scope>
</reference>
<evidence type="ECO:0000256" key="1">
    <source>
        <dbReference type="SAM" id="Phobius"/>
    </source>
</evidence>
<evidence type="ECO:0000313" key="2">
    <source>
        <dbReference type="EMBL" id="EUB57209.1"/>
    </source>
</evidence>
<sequence length="146" mass="16497">MSKKRQVEVAEEIIRRASAYIPTFEDVFTEEGFYIFFFCLTVTTFVLVFTCAWFFDITITDAGDFAPRSHLKKPRKKKLPTVDASHRSALSPLGPQEVYHLIECPTGSVVNSSITEREFGGSAKSLRGFINLFLNRQPPLTGPFLL</sequence>
<keyword evidence="3" id="KW-1185">Reference proteome</keyword>
<dbReference type="KEGG" id="egl:EGR_07958"/>
<gene>
    <name evidence="2" type="ORF">EGR_07958</name>
</gene>
<dbReference type="CTD" id="36343673"/>
<keyword evidence="1" id="KW-0472">Membrane</keyword>
<dbReference type="EMBL" id="APAU02000091">
    <property type="protein sequence ID" value="EUB57209.1"/>
    <property type="molecule type" value="Genomic_DNA"/>
</dbReference>
<dbReference type="OrthoDB" id="10014237at2759"/>
<dbReference type="AlphaFoldDB" id="W6UUW2"/>
<dbReference type="GeneID" id="36343673"/>
<keyword evidence="1" id="KW-0812">Transmembrane</keyword>
<name>W6UUW2_ECHGR</name>
<dbReference type="Proteomes" id="UP000019149">
    <property type="component" value="Unassembled WGS sequence"/>
</dbReference>
<evidence type="ECO:0000313" key="3">
    <source>
        <dbReference type="Proteomes" id="UP000019149"/>
    </source>
</evidence>
<dbReference type="STRING" id="6210.W6UUW2"/>
<accession>W6UUW2</accession>
<keyword evidence="1" id="KW-1133">Transmembrane helix</keyword>
<organism evidence="2 3">
    <name type="scientific">Echinococcus granulosus</name>
    <name type="common">Hydatid tapeworm</name>
    <dbReference type="NCBI Taxonomy" id="6210"/>
    <lineage>
        <taxon>Eukaryota</taxon>
        <taxon>Metazoa</taxon>
        <taxon>Spiralia</taxon>
        <taxon>Lophotrochozoa</taxon>
        <taxon>Platyhelminthes</taxon>
        <taxon>Cestoda</taxon>
        <taxon>Eucestoda</taxon>
        <taxon>Cyclophyllidea</taxon>
        <taxon>Taeniidae</taxon>
        <taxon>Echinococcus</taxon>
        <taxon>Echinococcus granulosus group</taxon>
    </lineage>
</organism>
<dbReference type="RefSeq" id="XP_024348405.1">
    <property type="nucleotide sequence ID" value="XM_024497207.1"/>
</dbReference>